<proteinExistence type="predicted"/>
<comment type="caution">
    <text evidence="1">The sequence shown here is derived from an EMBL/GenBank/DDBJ whole genome shotgun (WGS) entry which is preliminary data.</text>
</comment>
<sequence>MRLLPSKNSDSNSKAISSLSLSLSLLFSSASILLSTLSSAHRKQERHGLTQQQNPFHQNQIDTGPTRFDAYNRLQAAAFAFGENLPIPEIVAFGKTSLLEALLGFRLNVREVEMGTRRPLILQMVHDPTALDSWCRFQVLSYLLYWVSTLSEQPEVVAKMASGVGVQPLYPISISPSRLPSSAKSAMLLLSPGFYRWGFSRGTLDVQGLGSKDAIKKAIKNKVAEAVVPAIDVMFHALSGLTLELCHWIGKEPVKSILFEKMLDTMDGIYYIFSCSLNYSRKVAKGPKVRMNLIDENLARGIDFVRPSDILRYDLVLGAHKFRCYNFAGLSGKMEFFSWTSQYVIRHQQLFSFMHSRLQEELGWIVITQFLLVDLRCHGDSAAIKKWGPHTVASAALDILKLVPNSCHQLLQICFDLFSPCSGLAGSKRKHALKSLHPICLEHGGSSCKATGTTCQNGTPGKVRAGGDKEDHPFKLISFLRTLPKQREYIKFKQVPGFLLLDFCSYASLYQWWQLVGDELRVCSWFGCPMACSLQELHLMSISFWEWWLALRG</sequence>
<accession>A0ACC0PNC2</accession>
<reference evidence="1" key="1">
    <citation type="submission" date="2022-02" db="EMBL/GenBank/DDBJ databases">
        <title>Plant Genome Project.</title>
        <authorList>
            <person name="Zhang R.-G."/>
        </authorList>
    </citation>
    <scope>NUCLEOTIDE SEQUENCE</scope>
    <source>
        <strain evidence="1">AT1</strain>
    </source>
</reference>
<keyword evidence="2" id="KW-1185">Reference proteome</keyword>
<dbReference type="EMBL" id="CM046389">
    <property type="protein sequence ID" value="KAI8567217.1"/>
    <property type="molecule type" value="Genomic_DNA"/>
</dbReference>
<evidence type="ECO:0000313" key="1">
    <source>
        <dbReference type="EMBL" id="KAI8567217.1"/>
    </source>
</evidence>
<gene>
    <name evidence="1" type="ORF">RHMOL_Rhmol02G0103700</name>
</gene>
<name>A0ACC0PNC2_RHOML</name>
<protein>
    <submittedName>
        <fullName evidence="1">Uncharacterized protein</fullName>
    </submittedName>
</protein>
<organism evidence="1 2">
    <name type="scientific">Rhododendron molle</name>
    <name type="common">Chinese azalea</name>
    <name type="synonym">Azalea mollis</name>
    <dbReference type="NCBI Taxonomy" id="49168"/>
    <lineage>
        <taxon>Eukaryota</taxon>
        <taxon>Viridiplantae</taxon>
        <taxon>Streptophyta</taxon>
        <taxon>Embryophyta</taxon>
        <taxon>Tracheophyta</taxon>
        <taxon>Spermatophyta</taxon>
        <taxon>Magnoliopsida</taxon>
        <taxon>eudicotyledons</taxon>
        <taxon>Gunneridae</taxon>
        <taxon>Pentapetalae</taxon>
        <taxon>asterids</taxon>
        <taxon>Ericales</taxon>
        <taxon>Ericaceae</taxon>
        <taxon>Ericoideae</taxon>
        <taxon>Rhodoreae</taxon>
        <taxon>Rhododendron</taxon>
    </lineage>
</organism>
<dbReference type="Proteomes" id="UP001062846">
    <property type="component" value="Chromosome 2"/>
</dbReference>
<evidence type="ECO:0000313" key="2">
    <source>
        <dbReference type="Proteomes" id="UP001062846"/>
    </source>
</evidence>